<keyword evidence="2" id="KW-1185">Reference proteome</keyword>
<evidence type="ECO:0000313" key="2">
    <source>
        <dbReference type="Proteomes" id="UP000824988"/>
    </source>
</evidence>
<dbReference type="Pfam" id="PF13489">
    <property type="entry name" value="Methyltransf_23"/>
    <property type="match status" value="1"/>
</dbReference>
<dbReference type="GO" id="GO:0032259">
    <property type="term" value="P:methylation"/>
    <property type="evidence" value="ECO:0007669"/>
    <property type="project" value="UniProtKB-KW"/>
</dbReference>
<name>A0A8D5AK05_9GAMM</name>
<organism evidence="1 2">
    <name type="scientific">Methylogaea oryzae</name>
    <dbReference type="NCBI Taxonomy" id="1295382"/>
    <lineage>
        <taxon>Bacteria</taxon>
        <taxon>Pseudomonadati</taxon>
        <taxon>Pseudomonadota</taxon>
        <taxon>Gammaproteobacteria</taxon>
        <taxon>Methylococcales</taxon>
        <taxon>Methylococcaceae</taxon>
        <taxon>Methylogaea</taxon>
    </lineage>
</organism>
<dbReference type="AlphaFoldDB" id="A0A8D5AK05"/>
<protein>
    <submittedName>
        <fullName evidence="1">SAM-dependent methyltransferase</fullName>
    </submittedName>
</protein>
<dbReference type="RefSeq" id="WP_221046921.1">
    <property type="nucleotide sequence ID" value="NZ_AP019782.1"/>
</dbReference>
<keyword evidence="1" id="KW-0489">Methyltransferase</keyword>
<dbReference type="EMBL" id="AP019782">
    <property type="protein sequence ID" value="BBL71324.1"/>
    <property type="molecule type" value="Genomic_DNA"/>
</dbReference>
<dbReference type="CDD" id="cd02440">
    <property type="entry name" value="AdoMet_MTases"/>
    <property type="match status" value="1"/>
</dbReference>
<dbReference type="KEGG" id="moz:MoryE10_19300"/>
<keyword evidence="1" id="KW-0808">Transferase</keyword>
<gene>
    <name evidence="1" type="ORF">MoryE10_19300</name>
</gene>
<evidence type="ECO:0000313" key="1">
    <source>
        <dbReference type="EMBL" id="BBL71324.1"/>
    </source>
</evidence>
<proteinExistence type="predicted"/>
<sequence>MKFHDIVNLICEQSPLQKKKLTGYLSEQTDRFFCEADEFALRYNGFLQTRNIPIEYAVDAYLRMCGNMLRCQVAFLRSGRYPVASTQEARNDVYHSHAEMLPYMVGLGISQFLWPSHYRIFNFFKQAILERADYVSDYLEIGPGHGLLLENALTTLHGLQKAVAVDISPTSLDLTKDFIEYAIPGDRRVRFILGDIMEVDLGQGFHFITMGEVLEHVDRPTQLLERLRGLLAPDGRIFISTCANCPAIDHVYQFDRIQQIRDLILDAGFKIERELALPVENMSVEKAEISRVTINYCALLMLP</sequence>
<dbReference type="Proteomes" id="UP000824988">
    <property type="component" value="Chromosome"/>
</dbReference>
<accession>A0A8D5AK05</accession>
<dbReference type="GO" id="GO:0008168">
    <property type="term" value="F:methyltransferase activity"/>
    <property type="evidence" value="ECO:0007669"/>
    <property type="project" value="UniProtKB-KW"/>
</dbReference>
<reference evidence="1" key="1">
    <citation type="submission" date="2019-06" db="EMBL/GenBank/DDBJ databases">
        <title>Complete genome sequence of Methylogaea oryzae strain JCM16910.</title>
        <authorList>
            <person name="Asakawa S."/>
        </authorList>
    </citation>
    <scope>NUCLEOTIDE SEQUENCE</scope>
    <source>
        <strain evidence="1">E10</strain>
    </source>
</reference>